<reference evidence="7 8" key="1">
    <citation type="submission" date="2018-05" db="EMBL/GenBank/DDBJ databases">
        <title>Description of Sphingomonas pokkalii sp nov, isolated from the rhizosphere of saline tolerant pokkali rice and its draft genome analysis.</title>
        <authorList>
            <person name="Menon R."/>
            <person name="Kumari S."/>
            <person name="Rameshkumar N."/>
        </authorList>
    </citation>
    <scope>NUCLEOTIDE SEQUENCE [LARGE SCALE GENOMIC DNA]</scope>
    <source>
        <strain evidence="7 8">L3B27</strain>
    </source>
</reference>
<comment type="similarity">
    <text evidence="1">Belongs to the sigma-70 factor family. ECF subfamily.</text>
</comment>
<dbReference type="Gene3D" id="1.10.10.10">
    <property type="entry name" value="Winged helix-like DNA-binding domain superfamily/Winged helix DNA-binding domain"/>
    <property type="match status" value="1"/>
</dbReference>
<evidence type="ECO:0000313" key="8">
    <source>
        <dbReference type="Proteomes" id="UP000245890"/>
    </source>
</evidence>
<keyword evidence="2" id="KW-0805">Transcription regulation</keyword>
<feature type="domain" description="RNA polymerase sigma factor 70 region 4 type 2" evidence="6">
    <location>
        <begin position="106"/>
        <end position="157"/>
    </location>
</feature>
<name>A0A2U0SBU4_9SPHN</name>
<dbReference type="SUPFAM" id="SSF88659">
    <property type="entry name" value="Sigma3 and sigma4 domains of RNA polymerase sigma factors"/>
    <property type="match status" value="1"/>
</dbReference>
<sequence>MAEWVGREILPHERDLRTWLRSRVMAAADVEDIVQECYCRIAQITDVSHIAEPRAYLFAMARNLAHRQRRRARVVRIEPIAQKEDNELASDLPLPDRIAAGRQELDRVRAALGTLSDRARRIFLLRRIDGLSQKEIAARLGVTEAVVENDASRSLRAILRILTEPSDAASPAEEGRAHVRSR</sequence>
<dbReference type="Proteomes" id="UP000245890">
    <property type="component" value="Unassembled WGS sequence"/>
</dbReference>
<keyword evidence="4" id="KW-0804">Transcription</keyword>
<dbReference type="InterPro" id="IPR013249">
    <property type="entry name" value="RNA_pol_sigma70_r4_t2"/>
</dbReference>
<dbReference type="PANTHER" id="PTHR43133:SF63">
    <property type="entry name" value="RNA POLYMERASE SIGMA FACTOR FECI-RELATED"/>
    <property type="match status" value="1"/>
</dbReference>
<dbReference type="InterPro" id="IPR036388">
    <property type="entry name" value="WH-like_DNA-bd_sf"/>
</dbReference>
<evidence type="ECO:0000259" key="6">
    <source>
        <dbReference type="Pfam" id="PF08281"/>
    </source>
</evidence>
<dbReference type="Gene3D" id="1.10.1740.10">
    <property type="match status" value="1"/>
</dbReference>
<dbReference type="Pfam" id="PF08281">
    <property type="entry name" value="Sigma70_r4_2"/>
    <property type="match status" value="1"/>
</dbReference>
<dbReference type="GO" id="GO:0016987">
    <property type="term" value="F:sigma factor activity"/>
    <property type="evidence" value="ECO:0007669"/>
    <property type="project" value="UniProtKB-KW"/>
</dbReference>
<dbReference type="GO" id="GO:0003677">
    <property type="term" value="F:DNA binding"/>
    <property type="evidence" value="ECO:0007669"/>
    <property type="project" value="InterPro"/>
</dbReference>
<dbReference type="NCBIfam" id="TIGR02937">
    <property type="entry name" value="sigma70-ECF"/>
    <property type="match status" value="1"/>
</dbReference>
<dbReference type="RefSeq" id="WP_116468291.1">
    <property type="nucleotide sequence ID" value="NZ_QENQ01000001.1"/>
</dbReference>
<accession>A0A2U0SBU4</accession>
<dbReference type="AlphaFoldDB" id="A0A2U0SBU4"/>
<evidence type="ECO:0000313" key="7">
    <source>
        <dbReference type="EMBL" id="PVX28847.1"/>
    </source>
</evidence>
<dbReference type="GO" id="GO:0006352">
    <property type="term" value="P:DNA-templated transcription initiation"/>
    <property type="evidence" value="ECO:0007669"/>
    <property type="project" value="InterPro"/>
</dbReference>
<keyword evidence="8" id="KW-1185">Reference proteome</keyword>
<dbReference type="PANTHER" id="PTHR43133">
    <property type="entry name" value="RNA POLYMERASE ECF-TYPE SIGMA FACTO"/>
    <property type="match status" value="1"/>
</dbReference>
<proteinExistence type="inferred from homology"/>
<organism evidence="7 8">
    <name type="scientific">Sphingomonas pokkalii</name>
    <dbReference type="NCBI Taxonomy" id="2175090"/>
    <lineage>
        <taxon>Bacteria</taxon>
        <taxon>Pseudomonadati</taxon>
        <taxon>Pseudomonadota</taxon>
        <taxon>Alphaproteobacteria</taxon>
        <taxon>Sphingomonadales</taxon>
        <taxon>Sphingomonadaceae</taxon>
        <taxon>Sphingomonas</taxon>
    </lineage>
</organism>
<dbReference type="Pfam" id="PF04542">
    <property type="entry name" value="Sigma70_r2"/>
    <property type="match status" value="1"/>
</dbReference>
<evidence type="ECO:0000256" key="1">
    <source>
        <dbReference type="ARBA" id="ARBA00010641"/>
    </source>
</evidence>
<dbReference type="InterPro" id="IPR039425">
    <property type="entry name" value="RNA_pol_sigma-70-like"/>
</dbReference>
<comment type="caution">
    <text evidence="7">The sequence shown here is derived from an EMBL/GenBank/DDBJ whole genome shotgun (WGS) entry which is preliminary data.</text>
</comment>
<evidence type="ECO:0000256" key="3">
    <source>
        <dbReference type="ARBA" id="ARBA00023082"/>
    </source>
</evidence>
<protein>
    <submittedName>
        <fullName evidence="7">RNA polymerase subunit sigma-70</fullName>
    </submittedName>
</protein>
<keyword evidence="3" id="KW-0731">Sigma factor</keyword>
<dbReference type="InterPro" id="IPR013324">
    <property type="entry name" value="RNA_pol_sigma_r3/r4-like"/>
</dbReference>
<evidence type="ECO:0000256" key="4">
    <source>
        <dbReference type="ARBA" id="ARBA00023163"/>
    </source>
</evidence>
<dbReference type="EMBL" id="QENQ01000001">
    <property type="protein sequence ID" value="PVX28847.1"/>
    <property type="molecule type" value="Genomic_DNA"/>
</dbReference>
<feature type="domain" description="RNA polymerase sigma-70 region 2" evidence="5">
    <location>
        <begin position="12"/>
        <end position="73"/>
    </location>
</feature>
<dbReference type="InterPro" id="IPR013325">
    <property type="entry name" value="RNA_pol_sigma_r2"/>
</dbReference>
<gene>
    <name evidence="7" type="ORF">DD559_05475</name>
</gene>
<evidence type="ECO:0000256" key="2">
    <source>
        <dbReference type="ARBA" id="ARBA00023015"/>
    </source>
</evidence>
<dbReference type="OrthoDB" id="7268940at2"/>
<dbReference type="InterPro" id="IPR014284">
    <property type="entry name" value="RNA_pol_sigma-70_dom"/>
</dbReference>
<evidence type="ECO:0000259" key="5">
    <source>
        <dbReference type="Pfam" id="PF04542"/>
    </source>
</evidence>
<dbReference type="InterPro" id="IPR007627">
    <property type="entry name" value="RNA_pol_sigma70_r2"/>
</dbReference>
<dbReference type="CDD" id="cd06171">
    <property type="entry name" value="Sigma70_r4"/>
    <property type="match status" value="1"/>
</dbReference>
<dbReference type="SUPFAM" id="SSF88946">
    <property type="entry name" value="Sigma2 domain of RNA polymerase sigma factors"/>
    <property type="match status" value="1"/>
</dbReference>